<dbReference type="InterPro" id="IPR033985">
    <property type="entry name" value="SusD-like_N"/>
</dbReference>
<evidence type="ECO:0000256" key="1">
    <source>
        <dbReference type="ARBA" id="ARBA00004442"/>
    </source>
</evidence>
<dbReference type="Proteomes" id="UP000297861">
    <property type="component" value="Unassembled WGS sequence"/>
</dbReference>
<evidence type="ECO:0000259" key="8">
    <source>
        <dbReference type="Pfam" id="PF14322"/>
    </source>
</evidence>
<accession>A0A4Y8LC19</accession>
<dbReference type="RefSeq" id="WP_026627526.1">
    <property type="nucleotide sequence ID" value="NZ_JAWZLG010000034.1"/>
</dbReference>
<organism evidence="9 10">
    <name type="scientific">Dysgonomonas capnocytophagoides</name>
    <dbReference type="NCBI Taxonomy" id="45254"/>
    <lineage>
        <taxon>Bacteria</taxon>
        <taxon>Pseudomonadati</taxon>
        <taxon>Bacteroidota</taxon>
        <taxon>Bacteroidia</taxon>
        <taxon>Bacteroidales</taxon>
        <taxon>Dysgonomonadaceae</taxon>
        <taxon>Dysgonomonas</taxon>
    </lineage>
</organism>
<keyword evidence="5" id="KW-0998">Cell outer membrane</keyword>
<keyword evidence="3 6" id="KW-0732">Signal</keyword>
<comment type="caution">
    <text evidence="9">The sequence shown here is derived from an EMBL/GenBank/DDBJ whole genome shotgun (WGS) entry which is preliminary data.</text>
</comment>
<feature type="signal peptide" evidence="6">
    <location>
        <begin position="1"/>
        <end position="23"/>
    </location>
</feature>
<dbReference type="STRING" id="1121485.GCA_000426485_00205"/>
<evidence type="ECO:0000256" key="4">
    <source>
        <dbReference type="ARBA" id="ARBA00023136"/>
    </source>
</evidence>
<name>A0A4Y8LC19_9BACT</name>
<dbReference type="SUPFAM" id="SSF48452">
    <property type="entry name" value="TPR-like"/>
    <property type="match status" value="1"/>
</dbReference>
<dbReference type="EMBL" id="SOML01000001">
    <property type="protein sequence ID" value="TFD99002.1"/>
    <property type="molecule type" value="Genomic_DNA"/>
</dbReference>
<evidence type="ECO:0000256" key="5">
    <source>
        <dbReference type="ARBA" id="ARBA00023237"/>
    </source>
</evidence>
<keyword evidence="4" id="KW-0472">Membrane</keyword>
<dbReference type="InterPro" id="IPR011990">
    <property type="entry name" value="TPR-like_helical_dom_sf"/>
</dbReference>
<dbReference type="OrthoDB" id="9792139at2"/>
<dbReference type="InterPro" id="IPR012944">
    <property type="entry name" value="SusD_RagB_dom"/>
</dbReference>
<dbReference type="Pfam" id="PF07980">
    <property type="entry name" value="SusD_RagB"/>
    <property type="match status" value="1"/>
</dbReference>
<evidence type="ECO:0000259" key="7">
    <source>
        <dbReference type="Pfam" id="PF07980"/>
    </source>
</evidence>
<dbReference type="GO" id="GO:0009279">
    <property type="term" value="C:cell outer membrane"/>
    <property type="evidence" value="ECO:0007669"/>
    <property type="project" value="UniProtKB-SubCell"/>
</dbReference>
<dbReference type="Gene3D" id="1.25.40.390">
    <property type="match status" value="1"/>
</dbReference>
<proteinExistence type="inferred from homology"/>
<evidence type="ECO:0000256" key="6">
    <source>
        <dbReference type="SAM" id="SignalP"/>
    </source>
</evidence>
<evidence type="ECO:0000313" key="9">
    <source>
        <dbReference type="EMBL" id="TFD99002.1"/>
    </source>
</evidence>
<dbReference type="AlphaFoldDB" id="A0A4Y8LC19"/>
<evidence type="ECO:0000256" key="2">
    <source>
        <dbReference type="ARBA" id="ARBA00006275"/>
    </source>
</evidence>
<reference evidence="9 10" key="1">
    <citation type="submission" date="2019-03" db="EMBL/GenBank/DDBJ databases">
        <title>San Antonio Military Medical Center submission to MRSN (WRAIR), pending publication.</title>
        <authorList>
            <person name="Blyth D.M."/>
            <person name="Mccarthy S.L."/>
            <person name="Schall S.E."/>
            <person name="Stam J.A."/>
            <person name="Ong A.C."/>
            <person name="Mcgann P.T."/>
        </authorList>
    </citation>
    <scope>NUCLEOTIDE SEQUENCE [LARGE SCALE GENOMIC DNA]</scope>
    <source>
        <strain evidence="9 10">MRSN571793</strain>
    </source>
</reference>
<sequence length="561" mass="64601">MKKIYRYLLVGTAFMLTYTSCNFLDHDPQGTLDGDLAENQVEALVTSAYSALGNDHYDKPFSLWPYGNVRSDDAYKGGNDINDIATFHYYETSQNIQTTFSEPNDLWYYCYVAISRTNQALAALENTTTEKFPNKDIRMGEMYFIRGHFYFMLKELFGHIPFVDETVLLDNYDNIDNKLSNDDQWAWICNDFEKAYSLLPETKKEVGRADKYAAAAYLAKARLYKAYRQDEKNSVTEINADDLKEVVKYADIVLNSGIYGLEYDIAYNFLPGSYENGKESVFAIQYSKDDGTMFGRLNWGDVLSVPMGLGCCDFHKPSQNLVNAFKTDASSGLPQFDTYNDKDYDVSTSAADPRLFHTVAIPGLPYKYNQELIYEEGWNRNPTVYGYYASLKENVDPTCDCFVNVSPFYGNTKNRIVLRYADVILMKAEALIELNRAGEALPLINQIRERAKRSTTFTNYAPNMKISVYEPGKNCTWTTDFARQALRWERRLEFAMEGSRFFDLVRWGIVSDVINNYYSTEASKRSYYSSARFTKNKNEYLPIPNQQIVFVNGIYKQNYGW</sequence>
<dbReference type="Pfam" id="PF14322">
    <property type="entry name" value="SusD-like_3"/>
    <property type="match status" value="1"/>
</dbReference>
<feature type="domain" description="RagB/SusD" evidence="7">
    <location>
        <begin position="278"/>
        <end position="561"/>
    </location>
</feature>
<gene>
    <name evidence="9" type="ORF">E2605_02635</name>
</gene>
<feature type="domain" description="SusD-like N-terminal" evidence="8">
    <location>
        <begin position="23"/>
        <end position="221"/>
    </location>
</feature>
<comment type="similarity">
    <text evidence="2">Belongs to the SusD family.</text>
</comment>
<comment type="subcellular location">
    <subcellularLocation>
        <location evidence="1">Cell outer membrane</location>
    </subcellularLocation>
</comment>
<evidence type="ECO:0000313" key="10">
    <source>
        <dbReference type="Proteomes" id="UP000297861"/>
    </source>
</evidence>
<protein>
    <submittedName>
        <fullName evidence="9">RagB/SusD family nutrient uptake outer membrane protein</fullName>
    </submittedName>
</protein>
<keyword evidence="10" id="KW-1185">Reference proteome</keyword>
<evidence type="ECO:0000256" key="3">
    <source>
        <dbReference type="ARBA" id="ARBA00022729"/>
    </source>
</evidence>
<feature type="chain" id="PRO_5021417920" evidence="6">
    <location>
        <begin position="24"/>
        <end position="561"/>
    </location>
</feature>